<sequence length="170" mass="19689">MTKQLSKIVLLICTIGALSFNVLAKDQGGPHRGIDKRDDMHRVMSKLDLTDQQKQQVKDIQSAKKEQMQTLMAKQGDKKASRDEFTALIQAEEFDENAFMLLQQKKSEQQAQASLISAKSMHQMYQLLTAEQKQQLTELKQQHMEKRQLKKEKMKQKKQKKNNQKDKSEG</sequence>
<organism evidence="7 8">
    <name type="scientific">Thalassotalea fonticola</name>
    <dbReference type="NCBI Taxonomy" id="3065649"/>
    <lineage>
        <taxon>Bacteria</taxon>
        <taxon>Pseudomonadati</taxon>
        <taxon>Pseudomonadota</taxon>
        <taxon>Gammaproteobacteria</taxon>
        <taxon>Alteromonadales</taxon>
        <taxon>Colwelliaceae</taxon>
        <taxon>Thalassotalea</taxon>
    </lineage>
</organism>
<evidence type="ECO:0000256" key="5">
    <source>
        <dbReference type="SAM" id="MobiDB-lite"/>
    </source>
</evidence>
<comment type="subcellular location">
    <subcellularLocation>
        <location evidence="1">Periplasm</location>
    </subcellularLocation>
</comment>
<dbReference type="PANTHER" id="PTHR38102">
    <property type="entry name" value="PERIPLASMIC CHAPERONE SPY"/>
    <property type="match status" value="1"/>
</dbReference>
<evidence type="ECO:0000256" key="1">
    <source>
        <dbReference type="ARBA" id="ARBA00004418"/>
    </source>
</evidence>
<dbReference type="InterPro" id="IPR012899">
    <property type="entry name" value="LTXXQ"/>
</dbReference>
<dbReference type="EMBL" id="CP136600">
    <property type="protein sequence ID" value="WOH36664.1"/>
    <property type="molecule type" value="Genomic_DNA"/>
</dbReference>
<feature type="region of interest" description="Disordered" evidence="5">
    <location>
        <begin position="140"/>
        <end position="170"/>
    </location>
</feature>
<dbReference type="Proteomes" id="UP001301442">
    <property type="component" value="Chromosome"/>
</dbReference>
<name>A0ABZ0GLS2_9GAMM</name>
<keyword evidence="8" id="KW-1185">Reference proteome</keyword>
<reference evidence="7 8" key="1">
    <citation type="submission" date="2023-09" db="EMBL/GenBank/DDBJ databases">
        <authorList>
            <person name="Qi X."/>
        </authorList>
    </citation>
    <scope>NUCLEOTIDE SEQUENCE [LARGE SCALE GENOMIC DNA]</scope>
    <source>
        <strain evidence="7 8">S1-1</strain>
    </source>
</reference>
<feature type="signal peptide" evidence="6">
    <location>
        <begin position="1"/>
        <end position="24"/>
    </location>
</feature>
<evidence type="ECO:0000256" key="6">
    <source>
        <dbReference type="SAM" id="SignalP"/>
    </source>
</evidence>
<keyword evidence="3 6" id="KW-0732">Signal</keyword>
<protein>
    <submittedName>
        <fullName evidence="7">Spy/CpxP family protein refolding chaperone</fullName>
    </submittedName>
</protein>
<evidence type="ECO:0000313" key="8">
    <source>
        <dbReference type="Proteomes" id="UP001301442"/>
    </source>
</evidence>
<comment type="similarity">
    <text evidence="2">Belongs to the CpxP/Spy family.</text>
</comment>
<dbReference type="InterPro" id="IPR052211">
    <property type="entry name" value="Cpx_auxiliary_protein"/>
</dbReference>
<proteinExistence type="inferred from homology"/>
<keyword evidence="4" id="KW-0574">Periplasm</keyword>
<feature type="compositionally biased region" description="Basic residues" evidence="5">
    <location>
        <begin position="148"/>
        <end position="162"/>
    </location>
</feature>
<evidence type="ECO:0000256" key="4">
    <source>
        <dbReference type="ARBA" id="ARBA00022764"/>
    </source>
</evidence>
<accession>A0ABZ0GLS2</accession>
<dbReference type="CDD" id="cd09916">
    <property type="entry name" value="CpxP_like"/>
    <property type="match status" value="1"/>
</dbReference>
<dbReference type="RefSeq" id="WP_348395476.1">
    <property type="nucleotide sequence ID" value="NZ_CP136600.1"/>
</dbReference>
<dbReference type="PANTHER" id="PTHR38102:SF1">
    <property type="entry name" value="PERIPLASMIC CHAPERONE SPY"/>
    <property type="match status" value="1"/>
</dbReference>
<evidence type="ECO:0000256" key="2">
    <source>
        <dbReference type="ARBA" id="ARBA00008441"/>
    </source>
</evidence>
<gene>
    <name evidence="7" type="ORF">RI844_14985</name>
</gene>
<evidence type="ECO:0000256" key="3">
    <source>
        <dbReference type="ARBA" id="ARBA00022729"/>
    </source>
</evidence>
<dbReference type="Gene3D" id="1.20.120.1490">
    <property type="match status" value="1"/>
</dbReference>
<dbReference type="Pfam" id="PF07813">
    <property type="entry name" value="LTXXQ"/>
    <property type="match status" value="1"/>
</dbReference>
<evidence type="ECO:0000313" key="7">
    <source>
        <dbReference type="EMBL" id="WOH36664.1"/>
    </source>
</evidence>
<feature type="chain" id="PRO_5046959972" evidence="6">
    <location>
        <begin position="25"/>
        <end position="170"/>
    </location>
</feature>